<sequence length="406" mass="44929">MTGTTHRASQIYDILAQVFDQLTVSRPPSASPDDIEDIRGCRSGLARSARVCKKEDDLLGRLHSMIPQGEMFMSQSPYPREFFPLEPLISYENLRKVHINQPLKPARWEFLGAIQGLEELGADLGTLGHAPPKCQGFRSLRNLLCHITSWKDISWMDSITSGCLERLVISHHRPGSTPTSTWHLYRALEKICAKLGPTLCTIDIHITLCSSEGEKNTMCVVDMIRPLLQLHALEVLSLRAGYRSVTEHELSLSDAGLTEMAAAWPSLIALVIDIKTPPGQYVSFDALATAASMPPALRTLRLGGISSSSSTSNHEDVKPHSLRQLAFEDYAGDGAELARLVDTWFPNVNLTPFVEARGANEMQKDTRWGALISQLAQCKDCSRLASGMHTHSITLDYSPNETRRDS</sequence>
<proteinExistence type="predicted"/>
<reference evidence="1 2" key="1">
    <citation type="journal article" date="2012" name="Proc. Natl. Acad. Sci. U.S.A.">
        <title>Comparative genomics of Ceriporiopsis subvermispora and Phanerochaete chrysosporium provide insight into selective ligninolysis.</title>
        <authorList>
            <person name="Fernandez-Fueyo E."/>
            <person name="Ruiz-Duenas F.J."/>
            <person name="Ferreira P."/>
            <person name="Floudas D."/>
            <person name="Hibbett D.S."/>
            <person name="Canessa P."/>
            <person name="Larrondo L.F."/>
            <person name="James T.Y."/>
            <person name="Seelenfreund D."/>
            <person name="Lobos S."/>
            <person name="Polanco R."/>
            <person name="Tello M."/>
            <person name="Honda Y."/>
            <person name="Watanabe T."/>
            <person name="Watanabe T."/>
            <person name="Ryu J.S."/>
            <person name="Kubicek C.P."/>
            <person name="Schmoll M."/>
            <person name="Gaskell J."/>
            <person name="Hammel K.E."/>
            <person name="St John F.J."/>
            <person name="Vanden Wymelenberg A."/>
            <person name="Sabat G."/>
            <person name="Splinter BonDurant S."/>
            <person name="Syed K."/>
            <person name="Yadav J.S."/>
            <person name="Doddapaneni H."/>
            <person name="Subramanian V."/>
            <person name="Lavin J.L."/>
            <person name="Oguiza J.A."/>
            <person name="Perez G."/>
            <person name="Pisabarro A.G."/>
            <person name="Ramirez L."/>
            <person name="Santoyo F."/>
            <person name="Master E."/>
            <person name="Coutinho P.M."/>
            <person name="Henrissat B."/>
            <person name="Lombard V."/>
            <person name="Magnuson J.K."/>
            <person name="Kuees U."/>
            <person name="Hori C."/>
            <person name="Igarashi K."/>
            <person name="Samejima M."/>
            <person name="Held B.W."/>
            <person name="Barry K.W."/>
            <person name="LaButti K.M."/>
            <person name="Lapidus A."/>
            <person name="Lindquist E.A."/>
            <person name="Lucas S.M."/>
            <person name="Riley R."/>
            <person name="Salamov A.A."/>
            <person name="Hoffmeister D."/>
            <person name="Schwenk D."/>
            <person name="Hadar Y."/>
            <person name="Yarden O."/>
            <person name="de Vries R.P."/>
            <person name="Wiebenga A."/>
            <person name="Stenlid J."/>
            <person name="Eastwood D."/>
            <person name="Grigoriev I.V."/>
            <person name="Berka R.M."/>
            <person name="Blanchette R.A."/>
            <person name="Kersten P."/>
            <person name="Martinez A.T."/>
            <person name="Vicuna R."/>
            <person name="Cullen D."/>
        </authorList>
    </citation>
    <scope>NUCLEOTIDE SEQUENCE [LARGE SCALE GENOMIC DNA]</scope>
    <source>
        <strain evidence="1 2">B</strain>
    </source>
</reference>
<dbReference type="Gene3D" id="3.80.10.10">
    <property type="entry name" value="Ribonuclease Inhibitor"/>
    <property type="match status" value="1"/>
</dbReference>
<dbReference type="EMBL" id="KB445798">
    <property type="protein sequence ID" value="EMD36195.1"/>
    <property type="molecule type" value="Genomic_DNA"/>
</dbReference>
<dbReference type="HOGENOM" id="CLU_677929_0_0_1"/>
<protein>
    <recommendedName>
        <fullName evidence="3">F-box domain-containing protein</fullName>
    </recommendedName>
</protein>
<evidence type="ECO:0008006" key="3">
    <source>
        <dbReference type="Google" id="ProtNLM"/>
    </source>
</evidence>
<dbReference type="Proteomes" id="UP000016930">
    <property type="component" value="Unassembled WGS sequence"/>
</dbReference>
<keyword evidence="2" id="KW-1185">Reference proteome</keyword>
<dbReference type="AlphaFoldDB" id="M2QVS0"/>
<evidence type="ECO:0000313" key="1">
    <source>
        <dbReference type="EMBL" id="EMD36195.1"/>
    </source>
</evidence>
<accession>M2QVS0</accession>
<gene>
    <name evidence="1" type="ORF">CERSUDRAFT_95543</name>
</gene>
<evidence type="ECO:0000313" key="2">
    <source>
        <dbReference type="Proteomes" id="UP000016930"/>
    </source>
</evidence>
<dbReference type="InterPro" id="IPR032675">
    <property type="entry name" value="LRR_dom_sf"/>
</dbReference>
<organism evidence="1 2">
    <name type="scientific">Ceriporiopsis subvermispora (strain B)</name>
    <name type="common">White-rot fungus</name>
    <name type="synonym">Gelatoporia subvermispora</name>
    <dbReference type="NCBI Taxonomy" id="914234"/>
    <lineage>
        <taxon>Eukaryota</taxon>
        <taxon>Fungi</taxon>
        <taxon>Dikarya</taxon>
        <taxon>Basidiomycota</taxon>
        <taxon>Agaricomycotina</taxon>
        <taxon>Agaricomycetes</taxon>
        <taxon>Polyporales</taxon>
        <taxon>Gelatoporiaceae</taxon>
        <taxon>Gelatoporia</taxon>
    </lineage>
</organism>
<name>M2QVS0_CERS8</name>